<gene>
    <name evidence="2" type="ORF">JCM15548_14290</name>
</gene>
<dbReference type="SUPFAM" id="SSF52540">
    <property type="entry name" value="P-loop containing nucleoside triphosphate hydrolases"/>
    <property type="match status" value="1"/>
</dbReference>
<name>A0A0E9M336_9BACT</name>
<feature type="domain" description="AAA" evidence="1">
    <location>
        <begin position="35"/>
        <end position="160"/>
    </location>
</feature>
<dbReference type="InterPro" id="IPR027417">
    <property type="entry name" value="P-loop_NTPase"/>
</dbReference>
<dbReference type="OrthoDB" id="9768467at2"/>
<comment type="caution">
    <text evidence="2">The sequence shown here is derived from an EMBL/GenBank/DDBJ whole genome shotgun (WGS) entry which is preliminary data.</text>
</comment>
<dbReference type="RefSeq" id="WP_062128275.1">
    <property type="nucleotide sequence ID" value="NZ_BAZW01000067.1"/>
</dbReference>
<dbReference type="PANTHER" id="PTHR42990:SF1">
    <property type="entry name" value="AAA+ ATPASE DOMAIN-CONTAINING PROTEIN"/>
    <property type="match status" value="1"/>
</dbReference>
<dbReference type="InterPro" id="IPR041682">
    <property type="entry name" value="AAA_14"/>
</dbReference>
<evidence type="ECO:0000313" key="2">
    <source>
        <dbReference type="EMBL" id="GAO31883.1"/>
    </source>
</evidence>
<dbReference type="STRING" id="1236989.JCM15548_14290"/>
<dbReference type="EMBL" id="BAZW01000067">
    <property type="protein sequence ID" value="GAO31883.1"/>
    <property type="molecule type" value="Genomic_DNA"/>
</dbReference>
<evidence type="ECO:0000313" key="3">
    <source>
        <dbReference type="Proteomes" id="UP000032900"/>
    </source>
</evidence>
<dbReference type="Proteomes" id="UP000032900">
    <property type="component" value="Unassembled WGS sequence"/>
</dbReference>
<accession>A0A0E9M336</accession>
<organism evidence="2 3">
    <name type="scientific">Geofilum rubicundum JCM 15548</name>
    <dbReference type="NCBI Taxonomy" id="1236989"/>
    <lineage>
        <taxon>Bacteria</taxon>
        <taxon>Pseudomonadati</taxon>
        <taxon>Bacteroidota</taxon>
        <taxon>Bacteroidia</taxon>
        <taxon>Marinilabiliales</taxon>
        <taxon>Marinilabiliaceae</taxon>
        <taxon>Geofilum</taxon>
    </lineage>
</organism>
<dbReference type="Pfam" id="PF13173">
    <property type="entry name" value="AAA_14"/>
    <property type="match status" value="1"/>
</dbReference>
<keyword evidence="3" id="KW-1185">Reference proteome</keyword>
<reference evidence="2 3" key="1">
    <citation type="journal article" date="2015" name="Microbes Environ.">
        <title>Distribution and evolution of nitrogen fixation genes in the phylum bacteroidetes.</title>
        <authorList>
            <person name="Inoue J."/>
            <person name="Oshima K."/>
            <person name="Suda W."/>
            <person name="Sakamoto M."/>
            <person name="Iino T."/>
            <person name="Noda S."/>
            <person name="Hongoh Y."/>
            <person name="Hattori M."/>
            <person name="Ohkuma M."/>
        </authorList>
    </citation>
    <scope>NUCLEOTIDE SEQUENCE [LARGE SCALE GENOMIC DNA]</scope>
    <source>
        <strain evidence="2">JCM 15548</strain>
    </source>
</reference>
<dbReference type="PANTHER" id="PTHR42990">
    <property type="entry name" value="ATPASE"/>
    <property type="match status" value="1"/>
</dbReference>
<evidence type="ECO:0000259" key="1">
    <source>
        <dbReference type="Pfam" id="PF13173"/>
    </source>
</evidence>
<proteinExistence type="predicted"/>
<dbReference type="Gene3D" id="3.40.50.300">
    <property type="entry name" value="P-loop containing nucleotide triphosphate hydrolases"/>
    <property type="match status" value="1"/>
</dbReference>
<dbReference type="AlphaFoldDB" id="A0A0E9M336"/>
<sequence>MQQLFEISERLVNTVNTKFYRGLYSRMDANLRLTEIRGARGTGKTTMMLQKAKQISESGKKVLYISADIPYFYKNSLFDTADTFYKYGGEYLFVDEVHKYPSKHKQNDWSREIKNIYDAFPSLKMVYSGSSILEMHQGQGDLSRRKVSYSLQGLSLREYLQLYHQIDIPSFSLDQIITDHQKLSRLVSDKIKILPVFNQYLKTGYYPFFMESMENYYPRISEVIGVVIDSDIPSVSDVSNESLHKIKQLLAAVATTVPYTPHLSNLASELYIADQRTLIKYLNLLEKADLINTLGAKVVGNKILNKPLKIYLNNTNLMFAIDLKNTQTGTLRETFFYNQVGYAHRVSYPQKGDFMVDDRYTVEVGGKNKTNKQVTGIEAAYIASDEIEVGFGNRIPLWLLGFLY</sequence>
<protein>
    <submittedName>
        <fullName evidence="2">ATPase</fullName>
    </submittedName>
</protein>